<keyword evidence="8" id="KW-1185">Reference proteome</keyword>
<keyword evidence="5" id="KW-0694">RNA-binding</keyword>
<evidence type="ECO:0000256" key="4">
    <source>
        <dbReference type="HAMAP-Rule" id="MF_02217"/>
    </source>
</evidence>
<protein>
    <recommendedName>
        <fullName evidence="4">tRNA 5-hydroxyuridine methyltransferase</fullName>
        <ecNumber evidence="4">2.1.1.-</ecNumber>
    </recommendedName>
    <alternativeName>
        <fullName evidence="4">ho5U methyltransferase</fullName>
    </alternativeName>
</protein>
<feature type="binding site" evidence="5">
    <location>
        <position position="99"/>
    </location>
    <ligand>
        <name>S-adenosyl-L-methionine</name>
        <dbReference type="ChEBI" id="CHEBI:59789"/>
    </ligand>
</feature>
<sequence>MEAIAVQLKTMKDYAIKNKVPIIQQEAEDILSELVRKNNPQTILEIGTAIGYSTLVMAAQLPAASRIITIELNEERAEIARHNIRQAGVEEQITLLCGDAGMIIPQLMERFDMVFIDAAKGQYPDYLAKLMDKLTAGACIVADNVLFRGMVMNENDAAPRRFRTIVKRLRSYLHTVSADQRFSTTLYQTEDGLAVSYLLEESKS</sequence>
<keyword evidence="4" id="KW-0460">Magnesium</keyword>
<dbReference type="HAMAP" id="MF_02217">
    <property type="entry name" value="TrmR_methyltr"/>
    <property type="match status" value="1"/>
</dbReference>
<keyword evidence="2 4" id="KW-0808">Transferase</keyword>
<feature type="binding site" evidence="4 5">
    <location>
        <position position="117"/>
    </location>
    <ligand>
        <name>S-adenosyl-L-methionine</name>
        <dbReference type="ChEBI" id="CHEBI:59789"/>
    </ligand>
</feature>
<dbReference type="InterPro" id="IPR001678">
    <property type="entry name" value="MeTrfase_RsmB-F_NOP2_dom"/>
</dbReference>
<dbReference type="PROSITE" id="PS51682">
    <property type="entry name" value="SAM_OMT_I"/>
    <property type="match status" value="1"/>
</dbReference>
<evidence type="ECO:0000259" key="6">
    <source>
        <dbReference type="PROSITE" id="PS51686"/>
    </source>
</evidence>
<dbReference type="RefSeq" id="WP_132082196.1">
    <property type="nucleotide sequence ID" value="NZ_SLUI01000010.1"/>
</dbReference>
<keyword evidence="3 4" id="KW-0949">S-adenosyl-L-methionine</keyword>
<evidence type="ECO:0000313" key="7">
    <source>
        <dbReference type="EMBL" id="TCL35852.1"/>
    </source>
</evidence>
<comment type="similarity">
    <text evidence="4">Belongs to the class I-like SAM-binding methyltransferase superfamily. Cation-dependent O-methyltransferase family.</text>
</comment>
<evidence type="ECO:0000256" key="5">
    <source>
        <dbReference type="PROSITE-ProRule" id="PRU01023"/>
    </source>
</evidence>
<dbReference type="OrthoDB" id="9799672at2"/>
<dbReference type="PANTHER" id="PTHR43836">
    <property type="entry name" value="CATECHOL O-METHYLTRANSFERASE 1-RELATED"/>
    <property type="match status" value="1"/>
</dbReference>
<comment type="caution">
    <text evidence="7">The sequence shown here is derived from an EMBL/GenBank/DDBJ whole genome shotgun (WGS) entry which is preliminary data.</text>
</comment>
<comment type="caution">
    <text evidence="5">Lacks conserved residue(s) required for the propagation of feature annotation.</text>
</comment>
<dbReference type="InterPro" id="IPR002935">
    <property type="entry name" value="SAM_O-MeTrfase"/>
</dbReference>
<dbReference type="PROSITE" id="PS51686">
    <property type="entry name" value="SAM_MT_RSMB_NOP"/>
    <property type="match status" value="1"/>
</dbReference>
<feature type="binding site" evidence="4 5">
    <location>
        <position position="71"/>
    </location>
    <ligand>
        <name>S-adenosyl-L-methionine</name>
        <dbReference type="ChEBI" id="CHEBI:59789"/>
    </ligand>
</feature>
<dbReference type="CDD" id="cd02440">
    <property type="entry name" value="AdoMet_MTases"/>
    <property type="match status" value="1"/>
</dbReference>
<comment type="catalytic activity">
    <reaction evidence="4">
        <text>5-hydroxyuridine(34) in tRNA + S-adenosyl-L-methionine = 5-methoxyuridine(34) in tRNA + S-adenosyl-L-homocysteine + H(+)</text>
        <dbReference type="Rhea" id="RHEA:60524"/>
        <dbReference type="Rhea" id="RHEA-COMP:13381"/>
        <dbReference type="Rhea" id="RHEA-COMP:15591"/>
        <dbReference type="ChEBI" id="CHEBI:15378"/>
        <dbReference type="ChEBI" id="CHEBI:57856"/>
        <dbReference type="ChEBI" id="CHEBI:59789"/>
        <dbReference type="ChEBI" id="CHEBI:136877"/>
        <dbReference type="ChEBI" id="CHEBI:143860"/>
    </reaction>
</comment>
<comment type="subunit">
    <text evidence="4">Homodimer.</text>
</comment>
<evidence type="ECO:0000256" key="1">
    <source>
        <dbReference type="ARBA" id="ARBA00022603"/>
    </source>
</evidence>
<dbReference type="SUPFAM" id="SSF53335">
    <property type="entry name" value="S-adenosyl-L-methionine-dependent methyltransferases"/>
    <property type="match status" value="1"/>
</dbReference>
<dbReference type="GO" id="GO:0008171">
    <property type="term" value="F:O-methyltransferase activity"/>
    <property type="evidence" value="ECO:0007669"/>
    <property type="project" value="InterPro"/>
</dbReference>
<dbReference type="PANTHER" id="PTHR43836:SF2">
    <property type="entry name" value="CATECHOL O-METHYLTRANSFERASE 1-RELATED"/>
    <property type="match status" value="1"/>
</dbReference>
<name>A0A4R1Q3M5_9FIRM</name>
<feature type="binding site" evidence="4">
    <location>
        <position position="144"/>
    </location>
    <ligand>
        <name>Mg(2+)</name>
        <dbReference type="ChEBI" id="CHEBI:18420"/>
    </ligand>
</feature>
<proteinExistence type="inferred from homology"/>
<dbReference type="Gene3D" id="3.40.50.150">
    <property type="entry name" value="Vaccinia Virus protein VP39"/>
    <property type="match status" value="1"/>
</dbReference>
<feature type="binding site" evidence="4">
    <location>
        <position position="117"/>
    </location>
    <ligand>
        <name>Mg(2+)</name>
        <dbReference type="ChEBI" id="CHEBI:18420"/>
    </ligand>
</feature>
<dbReference type="InterPro" id="IPR029063">
    <property type="entry name" value="SAM-dependent_MTases_sf"/>
</dbReference>
<evidence type="ECO:0000313" key="8">
    <source>
        <dbReference type="Proteomes" id="UP000295063"/>
    </source>
</evidence>
<comment type="function">
    <text evidence="4">Catalyzes the methylation of 5-hydroxyuridine (ho5U) to form 5-methoxyuridine (mo5U) at position 34 in tRNAs.</text>
</comment>
<evidence type="ECO:0000256" key="2">
    <source>
        <dbReference type="ARBA" id="ARBA00022679"/>
    </source>
</evidence>
<evidence type="ECO:0000256" key="3">
    <source>
        <dbReference type="ARBA" id="ARBA00022691"/>
    </source>
</evidence>
<dbReference type="GO" id="GO:0003723">
    <property type="term" value="F:RNA binding"/>
    <property type="evidence" value="ECO:0007669"/>
    <property type="project" value="UniProtKB-UniRule"/>
</dbReference>
<feature type="binding site" evidence="4">
    <location>
        <position position="53"/>
    </location>
    <ligand>
        <name>S-adenosyl-L-methionine</name>
        <dbReference type="ChEBI" id="CHEBI:59789"/>
    </ligand>
</feature>
<dbReference type="Pfam" id="PF01596">
    <property type="entry name" value="Methyltransf_3"/>
    <property type="match status" value="1"/>
</dbReference>
<feature type="binding site" evidence="4">
    <location>
        <position position="23"/>
    </location>
    <ligand>
        <name>S-adenosyl-L-methionine</name>
        <dbReference type="ChEBI" id="CHEBI:59789"/>
    </ligand>
</feature>
<keyword evidence="4" id="KW-0479">Metal-binding</keyword>
<organism evidence="7 8">
    <name type="scientific">Anaerospora hongkongensis</name>
    <dbReference type="NCBI Taxonomy" id="244830"/>
    <lineage>
        <taxon>Bacteria</taxon>
        <taxon>Bacillati</taxon>
        <taxon>Bacillota</taxon>
        <taxon>Negativicutes</taxon>
        <taxon>Selenomonadales</taxon>
        <taxon>Sporomusaceae</taxon>
        <taxon>Anaerospora</taxon>
    </lineage>
</organism>
<dbReference type="GO" id="GO:0030488">
    <property type="term" value="P:tRNA methylation"/>
    <property type="evidence" value="ECO:0007669"/>
    <property type="project" value="UniProtKB-UniRule"/>
</dbReference>
<dbReference type="GO" id="GO:0000287">
    <property type="term" value="F:magnesium ion binding"/>
    <property type="evidence" value="ECO:0007669"/>
    <property type="project" value="UniProtKB-UniRule"/>
</dbReference>
<dbReference type="GO" id="GO:0016300">
    <property type="term" value="F:tRNA (uridine) methyltransferase activity"/>
    <property type="evidence" value="ECO:0007669"/>
    <property type="project" value="UniProtKB-UniRule"/>
</dbReference>
<accession>A0A4R1Q3M5</accession>
<feature type="binding site" evidence="4">
    <location>
        <position position="143"/>
    </location>
    <ligand>
        <name>Mg(2+)</name>
        <dbReference type="ChEBI" id="CHEBI:18420"/>
    </ligand>
</feature>
<dbReference type="EC" id="2.1.1.-" evidence="4"/>
<reference evidence="7 8" key="1">
    <citation type="submission" date="2019-03" db="EMBL/GenBank/DDBJ databases">
        <title>Genomic Encyclopedia of Type Strains, Phase IV (KMG-IV): sequencing the most valuable type-strain genomes for metagenomic binning, comparative biology and taxonomic classification.</title>
        <authorList>
            <person name="Goeker M."/>
        </authorList>
    </citation>
    <scope>NUCLEOTIDE SEQUENCE [LARGE SCALE GENOMIC DNA]</scope>
    <source>
        <strain evidence="7 8">DSM 15969</strain>
    </source>
</reference>
<feature type="binding site" evidence="4">
    <location>
        <begin position="99"/>
        <end position="100"/>
    </location>
    <ligand>
        <name>S-adenosyl-L-methionine</name>
        <dbReference type="ChEBI" id="CHEBI:59789"/>
    </ligand>
</feature>
<dbReference type="Proteomes" id="UP000295063">
    <property type="component" value="Unassembled WGS sequence"/>
</dbReference>
<comment type="similarity">
    <text evidence="5">Belongs to the class I-like SAM-binding methyltransferase superfamily. RsmB/NOP family.</text>
</comment>
<dbReference type="AlphaFoldDB" id="A0A4R1Q3M5"/>
<dbReference type="InterPro" id="IPR043675">
    <property type="entry name" value="TrmR_methyltr"/>
</dbReference>
<keyword evidence="4" id="KW-0819">tRNA processing</keyword>
<keyword evidence="1 4" id="KW-0489">Methyltransferase</keyword>
<dbReference type="EMBL" id="SLUI01000010">
    <property type="protein sequence ID" value="TCL35852.1"/>
    <property type="molecule type" value="Genomic_DNA"/>
</dbReference>
<feature type="domain" description="SAM-dependent MTase RsmB/NOP-type" evidence="6">
    <location>
        <begin position="1"/>
        <end position="204"/>
    </location>
</feature>
<gene>
    <name evidence="4" type="primary">trmR</name>
    <name evidence="7" type="ORF">EV210_11096</name>
</gene>